<proteinExistence type="predicted"/>
<keyword evidence="1" id="KW-0812">Transmembrane</keyword>
<dbReference type="EMBL" id="KL142406">
    <property type="protein sequence ID" value="KDR68788.1"/>
    <property type="molecule type" value="Genomic_DNA"/>
</dbReference>
<keyword evidence="3" id="KW-1185">Reference proteome</keyword>
<feature type="transmembrane region" description="Helical" evidence="1">
    <location>
        <begin position="269"/>
        <end position="287"/>
    </location>
</feature>
<feature type="transmembrane region" description="Helical" evidence="1">
    <location>
        <begin position="55"/>
        <end position="72"/>
    </location>
</feature>
<gene>
    <name evidence="2" type="ORF">GALMADRAFT_256637</name>
</gene>
<accession>A0A067SPS5</accession>
<name>A0A067SPS5_GALM3</name>
<keyword evidence="1" id="KW-1133">Transmembrane helix</keyword>
<evidence type="ECO:0000256" key="1">
    <source>
        <dbReference type="SAM" id="Phobius"/>
    </source>
</evidence>
<dbReference type="HOGENOM" id="CLU_051717_1_0_1"/>
<protein>
    <submittedName>
        <fullName evidence="2">Uncharacterized protein</fullName>
    </submittedName>
</protein>
<reference evidence="3" key="1">
    <citation type="journal article" date="2014" name="Proc. Natl. Acad. Sci. U.S.A.">
        <title>Extensive sampling of basidiomycete genomes demonstrates inadequacy of the white-rot/brown-rot paradigm for wood decay fungi.</title>
        <authorList>
            <person name="Riley R."/>
            <person name="Salamov A.A."/>
            <person name="Brown D.W."/>
            <person name="Nagy L.G."/>
            <person name="Floudas D."/>
            <person name="Held B.W."/>
            <person name="Levasseur A."/>
            <person name="Lombard V."/>
            <person name="Morin E."/>
            <person name="Otillar R."/>
            <person name="Lindquist E.A."/>
            <person name="Sun H."/>
            <person name="LaButti K.M."/>
            <person name="Schmutz J."/>
            <person name="Jabbour D."/>
            <person name="Luo H."/>
            <person name="Baker S.E."/>
            <person name="Pisabarro A.G."/>
            <person name="Walton J.D."/>
            <person name="Blanchette R.A."/>
            <person name="Henrissat B."/>
            <person name="Martin F."/>
            <person name="Cullen D."/>
            <person name="Hibbett D.S."/>
            <person name="Grigoriev I.V."/>
        </authorList>
    </citation>
    <scope>NUCLEOTIDE SEQUENCE [LARGE SCALE GENOMIC DNA]</scope>
    <source>
        <strain evidence="3">CBS 339.88</strain>
    </source>
</reference>
<feature type="transmembrane region" description="Helical" evidence="1">
    <location>
        <begin position="92"/>
        <end position="113"/>
    </location>
</feature>
<dbReference type="AlphaFoldDB" id="A0A067SPS5"/>
<dbReference type="OrthoDB" id="72269at2759"/>
<dbReference type="Proteomes" id="UP000027222">
    <property type="component" value="Unassembled WGS sequence"/>
</dbReference>
<dbReference type="STRING" id="685588.A0A067SPS5"/>
<feature type="transmembrane region" description="Helical" evidence="1">
    <location>
        <begin position="215"/>
        <end position="233"/>
    </location>
</feature>
<evidence type="ECO:0000313" key="3">
    <source>
        <dbReference type="Proteomes" id="UP000027222"/>
    </source>
</evidence>
<feature type="transmembrane region" description="Helical" evidence="1">
    <location>
        <begin position="299"/>
        <end position="319"/>
    </location>
</feature>
<keyword evidence="1" id="KW-0472">Membrane</keyword>
<evidence type="ECO:0000313" key="2">
    <source>
        <dbReference type="EMBL" id="KDR68788.1"/>
    </source>
</evidence>
<sequence>MYADHFAGGLDKTINALCSPSSPMAPMSLNLTGPCHIVAYFQLLLDAPTPLPSEFLTYLIGTGLPCILVTWIESYRYREKQHWLLSYPTFWLLMTQLATIGMTFPVFWLLLIISRRNGSRRGDPAQTLSSAVGYTEAQALAFGLVFGAVAPSIAMVVTNDHHATFVWQAYPVYVSSLRAFYARYAPTKTPSVVEGERKNSATREAHAQGRTTLRAVYIGTFLLSTFMHMRAVWPPLLQNGLEGITSFLIPSGAPASDADIHPSITALNFLKWDYAIGYFAFALGLLWSARSMRQITAMLIWYVVGVPVLGMGGATMAVLCWRDGI</sequence>
<organism evidence="2 3">
    <name type="scientific">Galerina marginata (strain CBS 339.88)</name>
    <dbReference type="NCBI Taxonomy" id="685588"/>
    <lineage>
        <taxon>Eukaryota</taxon>
        <taxon>Fungi</taxon>
        <taxon>Dikarya</taxon>
        <taxon>Basidiomycota</taxon>
        <taxon>Agaricomycotina</taxon>
        <taxon>Agaricomycetes</taxon>
        <taxon>Agaricomycetidae</taxon>
        <taxon>Agaricales</taxon>
        <taxon>Agaricineae</taxon>
        <taxon>Strophariaceae</taxon>
        <taxon>Galerina</taxon>
    </lineage>
</organism>